<dbReference type="InterPro" id="IPR017853">
    <property type="entry name" value="GH"/>
</dbReference>
<dbReference type="InterPro" id="IPR001360">
    <property type="entry name" value="Glyco_hydro_1"/>
</dbReference>
<evidence type="ECO:0000256" key="2">
    <source>
        <dbReference type="ARBA" id="ARBA00022801"/>
    </source>
</evidence>
<keyword evidence="2" id="KW-0378">Hydrolase</keyword>
<dbReference type="Proteomes" id="UP000298663">
    <property type="component" value="Unassembled WGS sequence"/>
</dbReference>
<dbReference type="EMBL" id="AZBU02000001">
    <property type="protein sequence ID" value="TMS34852.1"/>
    <property type="molecule type" value="Genomic_DNA"/>
</dbReference>
<gene>
    <name evidence="5" type="ORF">L596_002361</name>
</gene>
<dbReference type="AlphaFoldDB" id="A0A4U8UPA6"/>
<dbReference type="PANTHER" id="PTHR10353:SF36">
    <property type="entry name" value="LP05116P"/>
    <property type="match status" value="1"/>
</dbReference>
<dbReference type="InterPro" id="IPR033132">
    <property type="entry name" value="GH_1_N_CS"/>
</dbReference>
<evidence type="ECO:0000313" key="6">
    <source>
        <dbReference type="Proteomes" id="UP000298663"/>
    </source>
</evidence>
<dbReference type="PANTHER" id="PTHR10353">
    <property type="entry name" value="GLYCOSYL HYDROLASE"/>
    <property type="match status" value="1"/>
</dbReference>
<reference evidence="5 6" key="2">
    <citation type="journal article" date="2019" name="G3 (Bethesda)">
        <title>Hybrid Assembly of the Genome of the Entomopathogenic Nematode Steinernema carpocapsae Identifies the X-Chromosome.</title>
        <authorList>
            <person name="Serra L."/>
            <person name="Macchietto M."/>
            <person name="Macias-Munoz A."/>
            <person name="McGill C.J."/>
            <person name="Rodriguez I.M."/>
            <person name="Rodriguez B."/>
            <person name="Murad R."/>
            <person name="Mortazavi A."/>
        </authorList>
    </citation>
    <scope>NUCLEOTIDE SEQUENCE [LARGE SCALE GENOMIC DNA]</scope>
    <source>
        <strain evidence="5 6">ALL</strain>
    </source>
</reference>
<dbReference type="SUPFAM" id="SSF51445">
    <property type="entry name" value="(Trans)glycosidases"/>
    <property type="match status" value="1"/>
</dbReference>
<dbReference type="Gene3D" id="3.20.20.80">
    <property type="entry name" value="Glycosidases"/>
    <property type="match status" value="1"/>
</dbReference>
<accession>A0A4U8UPA6</accession>
<dbReference type="GO" id="GO:0005975">
    <property type="term" value="P:carbohydrate metabolic process"/>
    <property type="evidence" value="ECO:0007669"/>
    <property type="project" value="InterPro"/>
</dbReference>
<protein>
    <recommendedName>
        <fullName evidence="7">Beta-glucosidase</fullName>
    </recommendedName>
</protein>
<proteinExistence type="inferred from homology"/>
<keyword evidence="3" id="KW-0326">Glycosidase</keyword>
<evidence type="ECO:0000256" key="4">
    <source>
        <dbReference type="RuleBase" id="RU003690"/>
    </source>
</evidence>
<comment type="caution">
    <text evidence="5">The sequence shown here is derived from an EMBL/GenBank/DDBJ whole genome shotgun (WGS) entry which is preliminary data.</text>
</comment>
<evidence type="ECO:0000256" key="3">
    <source>
        <dbReference type="ARBA" id="ARBA00023295"/>
    </source>
</evidence>
<evidence type="ECO:0000256" key="1">
    <source>
        <dbReference type="ARBA" id="ARBA00010838"/>
    </source>
</evidence>
<reference evidence="5 6" key="1">
    <citation type="journal article" date="2015" name="Genome Biol.">
        <title>Comparative genomics of Steinernema reveals deeply conserved gene regulatory networks.</title>
        <authorList>
            <person name="Dillman A.R."/>
            <person name="Macchietto M."/>
            <person name="Porter C.F."/>
            <person name="Rogers A."/>
            <person name="Williams B."/>
            <person name="Antoshechkin I."/>
            <person name="Lee M.M."/>
            <person name="Goodwin Z."/>
            <person name="Lu X."/>
            <person name="Lewis E.E."/>
            <person name="Goodrich-Blair H."/>
            <person name="Stock S.P."/>
            <person name="Adams B.J."/>
            <person name="Sternberg P.W."/>
            <person name="Mortazavi A."/>
        </authorList>
    </citation>
    <scope>NUCLEOTIDE SEQUENCE [LARGE SCALE GENOMIC DNA]</scope>
    <source>
        <strain evidence="5 6">ALL</strain>
    </source>
</reference>
<evidence type="ECO:0000313" key="5">
    <source>
        <dbReference type="EMBL" id="TMS34852.1"/>
    </source>
</evidence>
<dbReference type="PRINTS" id="PR00131">
    <property type="entry name" value="GLHYDRLASE1"/>
</dbReference>
<dbReference type="Pfam" id="PF00232">
    <property type="entry name" value="Glyco_hydro_1"/>
    <property type="match status" value="1"/>
</dbReference>
<evidence type="ECO:0008006" key="7">
    <source>
        <dbReference type="Google" id="ProtNLM"/>
    </source>
</evidence>
<dbReference type="GO" id="GO:0008422">
    <property type="term" value="F:beta-glucosidase activity"/>
    <property type="evidence" value="ECO:0007669"/>
    <property type="project" value="TreeGrafter"/>
</dbReference>
<dbReference type="OrthoDB" id="65569at2759"/>
<dbReference type="FunFam" id="3.20.20.80:FF:000041">
    <property type="entry name" value="Beta-glucosidase 7"/>
    <property type="match status" value="1"/>
</dbReference>
<comment type="similarity">
    <text evidence="1 4">Belongs to the glycosyl hydrolase 1 family.</text>
</comment>
<organism evidence="5 6">
    <name type="scientific">Steinernema carpocapsae</name>
    <name type="common">Entomopathogenic nematode</name>
    <dbReference type="NCBI Taxonomy" id="34508"/>
    <lineage>
        <taxon>Eukaryota</taxon>
        <taxon>Metazoa</taxon>
        <taxon>Ecdysozoa</taxon>
        <taxon>Nematoda</taxon>
        <taxon>Chromadorea</taxon>
        <taxon>Rhabditida</taxon>
        <taxon>Tylenchina</taxon>
        <taxon>Panagrolaimomorpha</taxon>
        <taxon>Strongyloidoidea</taxon>
        <taxon>Steinernematidae</taxon>
        <taxon>Steinernema</taxon>
    </lineage>
</organism>
<keyword evidence="6" id="KW-1185">Reference proteome</keyword>
<name>A0A4U8UPA6_STECR</name>
<dbReference type="STRING" id="34508.A0A4U8UPA6"/>
<dbReference type="PROSITE" id="PS00653">
    <property type="entry name" value="GLYCOSYL_HYDROL_F1_2"/>
    <property type="match status" value="1"/>
</dbReference>
<sequence>MNKSRLSNSRRQVIFNKDAFPSLAIRLEMLACRSVLLYFVAFSILVSAKRGLRSTKFPDGFLWGVSTSAFQIEGAADLYGRGLSQWDEFTFKPDTIKDNSTANITTDHYHHFKEDIMLLKQLKVKSYRLSFSWSRILPLGTTDEINIEGVAFYDNLINALILNNIEPMVTLYHWDLPLSLAHRGGWLNRDTVDAFRRYAEFCFAQFGDRVKKWITINEPYIELNQGYCSRVQIFAPGYSQDHCYWAYFLGSYHLLLAHGYAAQVYKTLFQRRQQGIIGISLFAAWYEPSNSSSQVDQLGSHLLIASGLDLFLQPIFGFSGGYPTLLKERIGARLPTLTQSETELLKRSADFLGINYYYTMLAREITSELSNITQIEKKFRVQEILKPSKYKAEFDNPNEFVDVFRFMRNKYGNITLFVTENGCPDAKGEGLKDKSRIRYLRAHIRAVAKAITEGSDIRGYFAWSLLDNFEWSSGYTDKFGLFAVDFNDPERRRTPKRSSKWFAKLARSNRI</sequence>